<dbReference type="GO" id="GO:0033540">
    <property type="term" value="P:fatty acid beta-oxidation using acyl-CoA oxidase"/>
    <property type="evidence" value="ECO:0007669"/>
    <property type="project" value="TreeGrafter"/>
</dbReference>
<dbReference type="SUPFAM" id="SSF56645">
    <property type="entry name" value="Acyl-CoA dehydrogenase NM domain-like"/>
    <property type="match status" value="1"/>
</dbReference>
<feature type="domain" description="Acyl-CoA oxidase/dehydrogenase middle" evidence="2">
    <location>
        <begin position="113"/>
        <end position="220"/>
    </location>
</feature>
<dbReference type="AlphaFoldDB" id="A0A1D3JXS3"/>
<dbReference type="InterPro" id="IPR055060">
    <property type="entry name" value="ACOX_C_alpha1"/>
</dbReference>
<dbReference type="Gene3D" id="1.20.140.10">
    <property type="entry name" value="Butyryl-CoA Dehydrogenase, subunit A, domain 3"/>
    <property type="match status" value="1"/>
</dbReference>
<protein>
    <submittedName>
        <fullName evidence="4">Acyl-CoA dehydrogenase</fullName>
    </submittedName>
</protein>
<dbReference type="GO" id="GO:0055088">
    <property type="term" value="P:lipid homeostasis"/>
    <property type="evidence" value="ECO:0007669"/>
    <property type="project" value="TreeGrafter"/>
</dbReference>
<organism evidence="4 5">
    <name type="scientific">Pseudomonas veronii 1YdBTEX2</name>
    <dbReference type="NCBI Taxonomy" id="1295141"/>
    <lineage>
        <taxon>Bacteria</taxon>
        <taxon>Pseudomonadati</taxon>
        <taxon>Pseudomonadota</taxon>
        <taxon>Gammaproteobacteria</taxon>
        <taxon>Pseudomonadales</taxon>
        <taxon>Pseudomonadaceae</taxon>
        <taxon>Pseudomonas</taxon>
    </lineage>
</organism>
<dbReference type="InterPro" id="IPR006091">
    <property type="entry name" value="Acyl-CoA_Oxase/DH_mid-dom"/>
</dbReference>
<evidence type="ECO:0000259" key="2">
    <source>
        <dbReference type="Pfam" id="PF02770"/>
    </source>
</evidence>
<dbReference type="Pfam" id="PF22924">
    <property type="entry name" value="ACOX_C_alpha1"/>
    <property type="match status" value="1"/>
</dbReference>
<gene>
    <name evidence="4" type="ORF">PVE_R1G3012</name>
</gene>
<dbReference type="InterPro" id="IPR009100">
    <property type="entry name" value="AcylCoA_DH/oxidase_NM_dom_sf"/>
</dbReference>
<evidence type="ECO:0000313" key="4">
    <source>
        <dbReference type="EMBL" id="SBW80896.1"/>
    </source>
</evidence>
<evidence type="ECO:0000256" key="1">
    <source>
        <dbReference type="ARBA" id="ARBA00022630"/>
    </source>
</evidence>
<dbReference type="Pfam" id="PF02770">
    <property type="entry name" value="Acyl-CoA_dh_M"/>
    <property type="match status" value="1"/>
</dbReference>
<dbReference type="SUPFAM" id="SSF47203">
    <property type="entry name" value="Acyl-CoA dehydrogenase C-terminal domain-like"/>
    <property type="match status" value="1"/>
</dbReference>
<dbReference type="Gene3D" id="2.40.110.10">
    <property type="entry name" value="Butyryl-CoA Dehydrogenase, subunit A, domain 2"/>
    <property type="match status" value="1"/>
</dbReference>
<feature type="domain" description="Acyl-CoA oxidase C-alpha1" evidence="3">
    <location>
        <begin position="318"/>
        <end position="403"/>
    </location>
</feature>
<evidence type="ECO:0000259" key="3">
    <source>
        <dbReference type="Pfam" id="PF22924"/>
    </source>
</evidence>
<dbReference type="PANTHER" id="PTHR10909">
    <property type="entry name" value="ELECTRON TRANSPORT OXIDOREDUCTASE"/>
    <property type="match status" value="1"/>
</dbReference>
<proteinExistence type="predicted"/>
<sequence length="532" mass="59887">MNECLQHLLRTPLFAARERHHLPLRAYMDLTIRRMHAIFNAGVINNDMWLGQPDESHFRALCEQIGVIGAYDYALYSSLVDHMIAANALLTQGSPEQVARYRDEVIQMRAVYAFGCTEIASGSDVRNLKTTVTYDPARHCLVLDSPCAGACKYWIGNSLYAAQVAMVLARLQVNGEDQGHHWFRVVIRDTENGPLRPGVKVMACDPKGGIHANQVGGLRFCQMQLDTDALLQRHARFTRNGQFVSDLPKNERFINALETFLQERLLLMAASRLGAGLSAHLAYQFARHRLTQAGPLLGNPLFRQRLYNVQLKALALKYLEQAILERFEAQWPQTERRKDLHILAALSKCIGTWMGLEVIAQCRELCGSQGFHHYNQIVTLRMDFEISPTFAGDNSVMAYQVIKDALSRPRFDRVAPCNPGQAIERSIVRQCRDAGDFSHPQAVGLTYARALDLIIQALEGQPLEPGLLRDLIAVFVAYLHRWGLAHDDEPCASIARIACLGDWLKPPDELVDAPIAKADYIQQFTRALYEDQ</sequence>
<evidence type="ECO:0000313" key="5">
    <source>
        <dbReference type="Proteomes" id="UP000245431"/>
    </source>
</evidence>
<dbReference type="Proteomes" id="UP000245431">
    <property type="component" value="Chromosome PVE_r1"/>
</dbReference>
<accession>A0A1D3JXS3</accession>
<name>A0A1D3JXS3_PSEVE</name>
<dbReference type="GO" id="GO:0005504">
    <property type="term" value="F:fatty acid binding"/>
    <property type="evidence" value="ECO:0007669"/>
    <property type="project" value="TreeGrafter"/>
</dbReference>
<dbReference type="EMBL" id="LT599583">
    <property type="protein sequence ID" value="SBW80896.1"/>
    <property type="molecule type" value="Genomic_DNA"/>
</dbReference>
<keyword evidence="1" id="KW-0285">Flavoprotein</keyword>
<dbReference type="GO" id="GO:0003997">
    <property type="term" value="F:acyl-CoA oxidase activity"/>
    <property type="evidence" value="ECO:0007669"/>
    <property type="project" value="InterPro"/>
</dbReference>
<dbReference type="InterPro" id="IPR036250">
    <property type="entry name" value="AcylCo_DH-like_C"/>
</dbReference>
<dbReference type="PANTHER" id="PTHR10909:SF382">
    <property type="entry name" value="ACYL-COENZYME A OXIDASE"/>
    <property type="match status" value="1"/>
</dbReference>
<dbReference type="InterPro" id="IPR046373">
    <property type="entry name" value="Acyl-CoA_Oxase/DH_mid-dom_sf"/>
</dbReference>
<dbReference type="InterPro" id="IPR012258">
    <property type="entry name" value="Acyl-CoA_oxidase"/>
</dbReference>
<reference evidence="5" key="1">
    <citation type="submission" date="2016-07" db="EMBL/GenBank/DDBJ databases">
        <authorList>
            <person name="Florea S."/>
            <person name="Webb J.S."/>
            <person name="Jaromczyk J."/>
            <person name="Schardl C.L."/>
        </authorList>
    </citation>
    <scope>NUCLEOTIDE SEQUENCE [LARGE SCALE GENOMIC DNA]</scope>
    <source>
        <strain evidence="5">1YdBTEX2</strain>
    </source>
</reference>
<dbReference type="GO" id="GO:0071949">
    <property type="term" value="F:FAD binding"/>
    <property type="evidence" value="ECO:0007669"/>
    <property type="project" value="InterPro"/>
</dbReference>